<dbReference type="Pfam" id="PF12728">
    <property type="entry name" value="HTH_17"/>
    <property type="match status" value="1"/>
</dbReference>
<organism evidence="2 3">
    <name type="scientific">Xylanimonas protaetiae</name>
    <dbReference type="NCBI Taxonomy" id="2509457"/>
    <lineage>
        <taxon>Bacteria</taxon>
        <taxon>Bacillati</taxon>
        <taxon>Actinomycetota</taxon>
        <taxon>Actinomycetes</taxon>
        <taxon>Micrococcales</taxon>
        <taxon>Promicromonosporaceae</taxon>
        <taxon>Xylanimonas</taxon>
    </lineage>
</organism>
<dbReference type="KEGG" id="xya:ET471_03605"/>
<dbReference type="Proteomes" id="UP000292118">
    <property type="component" value="Chromosome"/>
</dbReference>
<gene>
    <name evidence="2" type="ORF">ET471_03605</name>
</gene>
<dbReference type="NCBIfam" id="TIGR01764">
    <property type="entry name" value="excise"/>
    <property type="match status" value="1"/>
</dbReference>
<proteinExistence type="predicted"/>
<dbReference type="EMBL" id="CP035493">
    <property type="protein sequence ID" value="QAY69236.1"/>
    <property type="molecule type" value="Genomic_DNA"/>
</dbReference>
<accession>A0A4P6F230</accession>
<dbReference type="InterPro" id="IPR041657">
    <property type="entry name" value="HTH_17"/>
</dbReference>
<dbReference type="GO" id="GO:0003677">
    <property type="term" value="F:DNA binding"/>
    <property type="evidence" value="ECO:0007669"/>
    <property type="project" value="InterPro"/>
</dbReference>
<dbReference type="RefSeq" id="WP_129186636.1">
    <property type="nucleotide sequence ID" value="NZ_CP035493.1"/>
</dbReference>
<dbReference type="InterPro" id="IPR010093">
    <property type="entry name" value="SinI_DNA-bd"/>
</dbReference>
<evidence type="ECO:0000313" key="3">
    <source>
        <dbReference type="Proteomes" id="UP000292118"/>
    </source>
</evidence>
<sequence length="69" mass="7449">MTKREPLAVSEVAPVLCDVNVACKALGIHRTILYELIRCGALRTVKIGTRRLVPIAALKEYAESLDGAA</sequence>
<protein>
    <submittedName>
        <fullName evidence="2">Helix-turn-helix domain-containing protein</fullName>
    </submittedName>
</protein>
<dbReference type="AlphaFoldDB" id="A0A4P6F230"/>
<dbReference type="OrthoDB" id="9806039at2"/>
<name>A0A4P6F230_9MICO</name>
<evidence type="ECO:0000259" key="1">
    <source>
        <dbReference type="Pfam" id="PF12728"/>
    </source>
</evidence>
<reference evidence="2 3" key="1">
    <citation type="submission" date="2019-01" db="EMBL/GenBank/DDBJ databases">
        <title>Genome sequencing of strain FW10M-9.</title>
        <authorList>
            <person name="Heo J."/>
            <person name="Kim S.-J."/>
            <person name="Kim J.-S."/>
            <person name="Hong S.-B."/>
            <person name="Kwon S.-W."/>
        </authorList>
    </citation>
    <scope>NUCLEOTIDE SEQUENCE [LARGE SCALE GENOMIC DNA]</scope>
    <source>
        <strain evidence="2 3">FW10M-9</strain>
    </source>
</reference>
<evidence type="ECO:0000313" key="2">
    <source>
        <dbReference type="EMBL" id="QAY69236.1"/>
    </source>
</evidence>
<keyword evidence="3" id="KW-1185">Reference proteome</keyword>
<feature type="domain" description="Helix-turn-helix" evidence="1">
    <location>
        <begin position="18"/>
        <end position="64"/>
    </location>
</feature>